<dbReference type="Gene3D" id="3.40.605.10">
    <property type="entry name" value="Aldehyde Dehydrogenase, Chain A, domain 1"/>
    <property type="match status" value="1"/>
</dbReference>
<evidence type="ECO:0000259" key="7">
    <source>
        <dbReference type="Pfam" id="PF00171"/>
    </source>
</evidence>
<reference evidence="8 9" key="1">
    <citation type="submission" date="2020-02" db="EMBL/GenBank/DDBJ databases">
        <authorList>
            <person name="Ma Q."/>
            <person name="Huang Y."/>
            <person name="Song X."/>
            <person name="Pei D."/>
        </authorList>
    </citation>
    <scope>NUCLEOTIDE SEQUENCE [LARGE SCALE GENOMIC DNA]</scope>
    <source>
        <strain evidence="8">Sxm20200214</strain>
        <tissue evidence="8">Leaf</tissue>
    </source>
</reference>
<dbReference type="EC" id="1.2.1.19" evidence="4"/>
<organism evidence="8 9">
    <name type="scientific">Brassica carinata</name>
    <name type="common">Ethiopian mustard</name>
    <name type="synonym">Abyssinian cabbage</name>
    <dbReference type="NCBI Taxonomy" id="52824"/>
    <lineage>
        <taxon>Eukaryota</taxon>
        <taxon>Viridiplantae</taxon>
        <taxon>Streptophyta</taxon>
        <taxon>Embryophyta</taxon>
        <taxon>Tracheophyta</taxon>
        <taxon>Spermatophyta</taxon>
        <taxon>Magnoliopsida</taxon>
        <taxon>eudicotyledons</taxon>
        <taxon>Gunneridae</taxon>
        <taxon>Pentapetalae</taxon>
        <taxon>rosids</taxon>
        <taxon>malvids</taxon>
        <taxon>Brassicales</taxon>
        <taxon>Brassicaceae</taxon>
        <taxon>Brassiceae</taxon>
        <taxon>Brassica</taxon>
    </lineage>
</organism>
<dbReference type="OrthoDB" id="310895at2759"/>
<keyword evidence="3" id="KW-0915">Sodium</keyword>
<evidence type="ECO:0000256" key="3">
    <source>
        <dbReference type="ARBA" id="ARBA00023053"/>
    </source>
</evidence>
<evidence type="ECO:0000313" key="9">
    <source>
        <dbReference type="Proteomes" id="UP000886595"/>
    </source>
</evidence>
<proteinExistence type="inferred from homology"/>
<evidence type="ECO:0000256" key="4">
    <source>
        <dbReference type="ARBA" id="ARBA00039138"/>
    </source>
</evidence>
<keyword evidence="9" id="KW-1185">Reference proteome</keyword>
<feature type="domain" description="Aldehyde dehydrogenase" evidence="7">
    <location>
        <begin position="16"/>
        <end position="131"/>
    </location>
</feature>
<accession>A0A8X7RPQ0</accession>
<keyword evidence="2" id="KW-0520">NAD</keyword>
<dbReference type="GO" id="GO:0019145">
    <property type="term" value="F:aminobutyraldehyde dehydrogenase (NAD+) activity"/>
    <property type="evidence" value="ECO:0007669"/>
    <property type="project" value="UniProtKB-EC"/>
</dbReference>
<gene>
    <name evidence="8" type="ORF">Bca52824_039792</name>
</gene>
<evidence type="ECO:0000256" key="6">
    <source>
        <dbReference type="ARBA" id="ARBA00049215"/>
    </source>
</evidence>
<dbReference type="AlphaFoldDB" id="A0A8X7RPQ0"/>
<comment type="catalytic activity">
    <reaction evidence="6">
        <text>4-aminobutanal + NAD(+) + H2O = 4-aminobutanoate + NADH + 2 H(+)</text>
        <dbReference type="Rhea" id="RHEA:19105"/>
        <dbReference type="ChEBI" id="CHEBI:15377"/>
        <dbReference type="ChEBI" id="CHEBI:15378"/>
        <dbReference type="ChEBI" id="CHEBI:57540"/>
        <dbReference type="ChEBI" id="CHEBI:57945"/>
        <dbReference type="ChEBI" id="CHEBI:58264"/>
        <dbReference type="ChEBI" id="CHEBI:59888"/>
        <dbReference type="EC" id="1.2.1.19"/>
    </reaction>
    <physiologicalReaction direction="left-to-right" evidence="6">
        <dbReference type="Rhea" id="RHEA:19106"/>
    </physiologicalReaction>
</comment>
<dbReference type="PANTHER" id="PTHR43860">
    <property type="entry name" value="BETAINE ALDEHYDE DEHYDROGENASE"/>
    <property type="match status" value="1"/>
</dbReference>
<comment type="caution">
    <text evidence="8">The sequence shown here is derived from an EMBL/GenBank/DDBJ whole genome shotgun (WGS) entry which is preliminary data.</text>
</comment>
<comment type="similarity">
    <text evidence="1">Belongs to the aldehyde dehydrogenase family.</text>
</comment>
<name>A0A8X7RPQ0_BRACI</name>
<dbReference type="SUPFAM" id="SSF53720">
    <property type="entry name" value="ALDH-like"/>
    <property type="match status" value="1"/>
</dbReference>
<dbReference type="Proteomes" id="UP000886595">
    <property type="component" value="Unassembled WGS sequence"/>
</dbReference>
<dbReference type="EMBL" id="JAAMPC010000009">
    <property type="protein sequence ID" value="KAG2293123.1"/>
    <property type="molecule type" value="Genomic_DNA"/>
</dbReference>
<evidence type="ECO:0000313" key="8">
    <source>
        <dbReference type="EMBL" id="KAG2293123.1"/>
    </source>
</evidence>
<dbReference type="InterPro" id="IPR016162">
    <property type="entry name" value="Ald_DH_N"/>
</dbReference>
<sequence length="139" mass="15306">MAITVPRRQLFIGGQWTEPLRRQTLPVVNPATEDIIGYIPAATSEDVELAVEAARKALTRNKGNDWSKASGAVRARYLRAIAAKVTERKSELANLEAIDCGKPLDEAAWDMDDVAGCFEYYADLAEGLDAKQKAPLLFR</sequence>
<dbReference type="Pfam" id="PF00171">
    <property type="entry name" value="Aldedh"/>
    <property type="match status" value="1"/>
</dbReference>
<comment type="catalytic activity">
    <reaction evidence="5">
        <text>3-aminopropanal + NAD(+) + H2O = beta-alanine + NADH + 2 H(+)</text>
        <dbReference type="Rhea" id="RHEA:30695"/>
        <dbReference type="ChEBI" id="CHEBI:15377"/>
        <dbReference type="ChEBI" id="CHEBI:15378"/>
        <dbReference type="ChEBI" id="CHEBI:57540"/>
        <dbReference type="ChEBI" id="CHEBI:57945"/>
        <dbReference type="ChEBI" id="CHEBI:57966"/>
        <dbReference type="ChEBI" id="CHEBI:58374"/>
    </reaction>
    <physiologicalReaction direction="left-to-right" evidence="5">
        <dbReference type="Rhea" id="RHEA:30696"/>
    </physiologicalReaction>
</comment>
<dbReference type="InterPro" id="IPR016161">
    <property type="entry name" value="Ald_DH/histidinol_DH"/>
</dbReference>
<dbReference type="PANTHER" id="PTHR43860:SF2">
    <property type="entry name" value="BETAINE ALDEHYDE DEHYDROGENASE-RELATED"/>
    <property type="match status" value="1"/>
</dbReference>
<protein>
    <recommendedName>
        <fullName evidence="4">aminobutyraldehyde dehydrogenase</fullName>
        <ecNumber evidence="4">1.2.1.19</ecNumber>
    </recommendedName>
</protein>
<dbReference type="InterPro" id="IPR015590">
    <property type="entry name" value="Aldehyde_DH_dom"/>
</dbReference>
<dbReference type="GO" id="GO:0110095">
    <property type="term" value="P:cellular detoxification of aldehyde"/>
    <property type="evidence" value="ECO:0007669"/>
    <property type="project" value="UniProtKB-ARBA"/>
</dbReference>
<evidence type="ECO:0000256" key="1">
    <source>
        <dbReference type="ARBA" id="ARBA00009986"/>
    </source>
</evidence>
<evidence type="ECO:0000256" key="5">
    <source>
        <dbReference type="ARBA" id="ARBA00047421"/>
    </source>
</evidence>
<evidence type="ECO:0000256" key="2">
    <source>
        <dbReference type="ARBA" id="ARBA00023027"/>
    </source>
</evidence>